<dbReference type="OrthoDB" id="9811865at2"/>
<dbReference type="STRING" id="1423804.FD14_GL001831"/>
<dbReference type="GO" id="GO:0047355">
    <property type="term" value="F:CDP-glycerol glycerophosphotransferase activity"/>
    <property type="evidence" value="ECO:0007669"/>
    <property type="project" value="InterPro"/>
</dbReference>
<dbReference type="GO" id="GO:0019350">
    <property type="term" value="P:teichoic acid biosynthetic process"/>
    <property type="evidence" value="ECO:0007669"/>
    <property type="project" value="UniProtKB-KW"/>
</dbReference>
<keyword evidence="6" id="KW-0472">Membrane</keyword>
<evidence type="ECO:0000256" key="3">
    <source>
        <dbReference type="ARBA" id="ARBA00022475"/>
    </source>
</evidence>
<keyword evidence="3" id="KW-1003">Cell membrane</keyword>
<evidence type="ECO:0000256" key="6">
    <source>
        <dbReference type="ARBA" id="ARBA00023136"/>
    </source>
</evidence>
<dbReference type="InterPro" id="IPR043149">
    <property type="entry name" value="TagF_N"/>
</dbReference>
<accession>A0A0R2EQA5</accession>
<evidence type="ECO:0000313" key="7">
    <source>
        <dbReference type="EMBL" id="KRN18510.1"/>
    </source>
</evidence>
<dbReference type="AlphaFoldDB" id="A0A0R2EQA5"/>
<comment type="caution">
    <text evidence="7">The sequence shown here is derived from an EMBL/GenBank/DDBJ whole genome shotgun (WGS) entry which is preliminary data.</text>
</comment>
<proteinExistence type="inferred from homology"/>
<dbReference type="EMBL" id="AYZM01000148">
    <property type="protein sequence ID" value="KRN18510.1"/>
    <property type="molecule type" value="Genomic_DNA"/>
</dbReference>
<name>A0A0R2EQA5_9LACO</name>
<keyword evidence="4 7" id="KW-0808">Transferase</keyword>
<dbReference type="InterPro" id="IPR007554">
    <property type="entry name" value="Glycerophosphate_synth"/>
</dbReference>
<comment type="similarity">
    <text evidence="2">Belongs to the CDP-glycerol glycerophosphotransferase family.</text>
</comment>
<keyword evidence="8" id="KW-1185">Reference proteome</keyword>
<evidence type="ECO:0000256" key="2">
    <source>
        <dbReference type="ARBA" id="ARBA00010488"/>
    </source>
</evidence>
<dbReference type="Pfam" id="PF04464">
    <property type="entry name" value="Glyphos_transf"/>
    <property type="match status" value="1"/>
</dbReference>
<dbReference type="InterPro" id="IPR051612">
    <property type="entry name" value="Teichoic_Acid_Biosynth"/>
</dbReference>
<evidence type="ECO:0000313" key="8">
    <source>
        <dbReference type="Proteomes" id="UP000051442"/>
    </source>
</evidence>
<keyword evidence="5" id="KW-0777">Teichoic acid biosynthesis</keyword>
<dbReference type="Gene3D" id="3.40.50.12580">
    <property type="match status" value="1"/>
</dbReference>
<comment type="subcellular location">
    <subcellularLocation>
        <location evidence="1">Cell membrane</location>
        <topology evidence="1">Peripheral membrane protein</topology>
    </subcellularLocation>
</comment>
<dbReference type="SUPFAM" id="SSF53756">
    <property type="entry name" value="UDP-Glycosyltransferase/glycogen phosphorylase"/>
    <property type="match status" value="1"/>
</dbReference>
<dbReference type="PATRIC" id="fig|1423804.4.peg.1986"/>
<reference evidence="7 8" key="1">
    <citation type="journal article" date="2015" name="Genome Announc.">
        <title>Expanding the biotechnology potential of lactobacilli through comparative genomics of 213 strains and associated genera.</title>
        <authorList>
            <person name="Sun Z."/>
            <person name="Harris H.M."/>
            <person name="McCann A."/>
            <person name="Guo C."/>
            <person name="Argimon S."/>
            <person name="Zhang W."/>
            <person name="Yang X."/>
            <person name="Jeffery I.B."/>
            <person name="Cooney J.C."/>
            <person name="Kagawa T.F."/>
            <person name="Liu W."/>
            <person name="Song Y."/>
            <person name="Salvetti E."/>
            <person name="Wrobel A."/>
            <person name="Rasinkangas P."/>
            <person name="Parkhill J."/>
            <person name="Rea M.C."/>
            <person name="O'Sullivan O."/>
            <person name="Ritari J."/>
            <person name="Douillard F.P."/>
            <person name="Paul Ross R."/>
            <person name="Yang R."/>
            <person name="Briner A.E."/>
            <person name="Felis G.E."/>
            <person name="de Vos W.M."/>
            <person name="Barrangou R."/>
            <person name="Klaenhammer T.R."/>
            <person name="Caufield P.W."/>
            <person name="Cui Y."/>
            <person name="Zhang H."/>
            <person name="O'Toole P.W."/>
        </authorList>
    </citation>
    <scope>NUCLEOTIDE SEQUENCE [LARGE SCALE GENOMIC DNA]</scope>
    <source>
        <strain evidence="7 8">DSM 23365</strain>
    </source>
</reference>
<dbReference type="GO" id="GO:0005886">
    <property type="term" value="C:plasma membrane"/>
    <property type="evidence" value="ECO:0007669"/>
    <property type="project" value="UniProtKB-SubCell"/>
</dbReference>
<dbReference type="RefSeq" id="WP_054732976.1">
    <property type="nucleotide sequence ID" value="NZ_AYZM01000148.1"/>
</dbReference>
<sequence>MSIRQLKRQVIQGLKIVIRYGLIVLNDGFICIPTNPKLVMFESFNGNDINDNPAAIYRELVAEHPEMAQTAYFGVKPRHYRRLQEQYPDIQLVKRFSLKWVWLMAHARYWVLNSRLPNWWRKNRGTTYIQTWHGTPLKRLGADIEHVAIPGTTTENYAKQFTQEASRWDYLIAPNAYSREIFKSAFRFNNHFLAVGYPRNDVLYRDNRPEVVAQLKSQLVGDANATVMTYAPTWRDDDAIKTGQYHFQLPFDLATFFNHVSAETVLVIRPHYLVKDHIDIRGFEDRVKILADVDIAQLYLITDLLITDYSSVMFDFANLDRPMLFYAYDLSHYRDQLRGFYFDYQAEIPGPLATDEGQMMQALDEFAQANDFAAYRPKLAAFQQKYCEWETGTAAQQVVAVMNGGFQK</sequence>
<dbReference type="PANTHER" id="PTHR37316">
    <property type="entry name" value="TEICHOIC ACID GLYCEROL-PHOSPHATE PRIMASE"/>
    <property type="match status" value="1"/>
</dbReference>
<evidence type="ECO:0000256" key="4">
    <source>
        <dbReference type="ARBA" id="ARBA00022679"/>
    </source>
</evidence>
<dbReference type="Proteomes" id="UP000051442">
    <property type="component" value="Unassembled WGS sequence"/>
</dbReference>
<dbReference type="Gene3D" id="3.40.50.11820">
    <property type="match status" value="1"/>
</dbReference>
<dbReference type="PANTHER" id="PTHR37316:SF3">
    <property type="entry name" value="TEICHOIC ACID GLYCEROL-PHOSPHATE TRANSFERASE"/>
    <property type="match status" value="1"/>
</dbReference>
<evidence type="ECO:0000256" key="1">
    <source>
        <dbReference type="ARBA" id="ARBA00004202"/>
    </source>
</evidence>
<protein>
    <submittedName>
        <fullName evidence="7">Glycosyl glycerophosphate transferase</fullName>
    </submittedName>
</protein>
<organism evidence="7 8">
    <name type="scientific">Secundilactobacillus similis DSM 23365 = JCM 2765</name>
    <dbReference type="NCBI Taxonomy" id="1423804"/>
    <lineage>
        <taxon>Bacteria</taxon>
        <taxon>Bacillati</taxon>
        <taxon>Bacillota</taxon>
        <taxon>Bacilli</taxon>
        <taxon>Lactobacillales</taxon>
        <taxon>Lactobacillaceae</taxon>
        <taxon>Secundilactobacillus</taxon>
    </lineage>
</organism>
<evidence type="ECO:0000256" key="5">
    <source>
        <dbReference type="ARBA" id="ARBA00022944"/>
    </source>
</evidence>
<dbReference type="InterPro" id="IPR043148">
    <property type="entry name" value="TagF_C"/>
</dbReference>
<gene>
    <name evidence="7" type="ORF">FD14_GL001831</name>
</gene>